<feature type="domain" description="NTF2 fold" evidence="1">
    <location>
        <begin position="68"/>
        <end position="139"/>
    </location>
</feature>
<gene>
    <name evidence="2" type="ordered locus">Dalk_1206</name>
</gene>
<dbReference type="Pfam" id="PF15631">
    <property type="entry name" value="Imm-NTF2-2"/>
    <property type="match status" value="1"/>
</dbReference>
<protein>
    <recommendedName>
        <fullName evidence="1">NTF2 fold domain-containing protein</fullName>
    </recommendedName>
</protein>
<dbReference type="EMBL" id="CP001322">
    <property type="protein sequence ID" value="ACL02909.1"/>
    <property type="molecule type" value="Genomic_DNA"/>
</dbReference>
<accession>B8F9G3</accession>
<organism evidence="2 3">
    <name type="scientific">Desulfatibacillum aliphaticivorans</name>
    <dbReference type="NCBI Taxonomy" id="218208"/>
    <lineage>
        <taxon>Bacteria</taxon>
        <taxon>Pseudomonadati</taxon>
        <taxon>Thermodesulfobacteriota</taxon>
        <taxon>Desulfobacteria</taxon>
        <taxon>Desulfobacterales</taxon>
        <taxon>Desulfatibacillaceae</taxon>
        <taxon>Desulfatibacillum</taxon>
    </lineage>
</organism>
<name>B8F9G3_DESAL</name>
<sequence>MTKIVCIFQNITLERICFILLTAIFLLAPIPGRPDEIDHFSADTVEDIENIKDLDFVPENGYVPDEETAIRIAEAVWLPIYGPQIYQDKPFVAKLYGDEWLVKGTYVIPDDLNEIMRGGVPYAVIRKIDGKILAVTHTR</sequence>
<evidence type="ECO:0000313" key="3">
    <source>
        <dbReference type="Proteomes" id="UP000000739"/>
    </source>
</evidence>
<evidence type="ECO:0000313" key="2">
    <source>
        <dbReference type="EMBL" id="ACL02909.1"/>
    </source>
</evidence>
<dbReference type="HOGENOM" id="CLU_1841859_0_0_7"/>
<evidence type="ECO:0000259" key="1">
    <source>
        <dbReference type="Pfam" id="PF15631"/>
    </source>
</evidence>
<dbReference type="Proteomes" id="UP000000739">
    <property type="component" value="Chromosome"/>
</dbReference>
<keyword evidence="3" id="KW-1185">Reference proteome</keyword>
<dbReference type="KEGG" id="dal:Dalk_1206"/>
<dbReference type="RefSeq" id="WP_012610345.1">
    <property type="nucleotide sequence ID" value="NC_011768.1"/>
</dbReference>
<dbReference type="InterPro" id="IPR028921">
    <property type="entry name" value="NTF2_fold_dom"/>
</dbReference>
<dbReference type="AlphaFoldDB" id="B8F9G3"/>
<proteinExistence type="predicted"/>
<reference evidence="2 3" key="1">
    <citation type="journal article" date="2012" name="Environ. Microbiol.">
        <title>The genome sequence of Desulfatibacillum alkenivorans AK-01: a blueprint for anaerobic alkane oxidation.</title>
        <authorList>
            <person name="Callaghan A.V."/>
            <person name="Morris B.E."/>
            <person name="Pereira I.A."/>
            <person name="McInerney M.J."/>
            <person name="Austin R.N."/>
            <person name="Groves J.T."/>
            <person name="Kukor J.J."/>
            <person name="Suflita J.M."/>
            <person name="Young L.Y."/>
            <person name="Zylstra G.J."/>
            <person name="Wawrik B."/>
        </authorList>
    </citation>
    <scope>NUCLEOTIDE SEQUENCE [LARGE SCALE GENOMIC DNA]</scope>
    <source>
        <strain evidence="2 3">AK-01</strain>
    </source>
</reference>